<evidence type="ECO:0000256" key="7">
    <source>
        <dbReference type="SAM" id="MobiDB-lite"/>
    </source>
</evidence>
<dbReference type="SMART" id="SM00668">
    <property type="entry name" value="CTLH"/>
    <property type="match status" value="1"/>
</dbReference>
<dbReference type="PROSITE" id="PS51867">
    <property type="entry name" value="ZF_RING_GID"/>
    <property type="match status" value="1"/>
</dbReference>
<evidence type="ECO:0000259" key="8">
    <source>
        <dbReference type="PROSITE" id="PS50897"/>
    </source>
</evidence>
<evidence type="ECO:0000256" key="6">
    <source>
        <dbReference type="PROSITE-ProRule" id="PRU01215"/>
    </source>
</evidence>
<dbReference type="InterPro" id="IPR044063">
    <property type="entry name" value="ZF_RING_GID"/>
</dbReference>
<feature type="region of interest" description="Disordered" evidence="7">
    <location>
        <begin position="95"/>
        <end position="116"/>
    </location>
</feature>
<proteinExistence type="predicted"/>
<dbReference type="PROSITE" id="PS50897">
    <property type="entry name" value="CTLH"/>
    <property type="match status" value="1"/>
</dbReference>
<dbReference type="EMBL" id="JAPDFW010000103">
    <property type="protein sequence ID" value="KAJ5069741.1"/>
    <property type="molecule type" value="Genomic_DNA"/>
</dbReference>
<dbReference type="GO" id="GO:0005737">
    <property type="term" value="C:cytoplasm"/>
    <property type="evidence" value="ECO:0007669"/>
    <property type="project" value="UniProtKB-SubCell"/>
</dbReference>
<keyword evidence="10" id="KW-0808">Transferase</keyword>
<reference evidence="10" key="1">
    <citation type="submission" date="2022-10" db="EMBL/GenBank/DDBJ databases">
        <title>Novel sulphate-reducing endosymbionts in the free-living metamonad Anaeramoeba.</title>
        <authorList>
            <person name="Jerlstrom-Hultqvist J."/>
            <person name="Cepicka I."/>
            <person name="Gallot-Lavallee L."/>
            <person name="Salas-Leiva D."/>
            <person name="Curtis B.A."/>
            <person name="Zahonova K."/>
            <person name="Pipaliya S."/>
            <person name="Dacks J."/>
            <person name="Roger A.J."/>
        </authorList>
    </citation>
    <scope>NUCLEOTIDE SEQUENCE</scope>
    <source>
        <strain evidence="10">BMAN</strain>
    </source>
</reference>
<dbReference type="InterPro" id="IPR024964">
    <property type="entry name" value="CTLH/CRA"/>
</dbReference>
<sequence>MDFTSYPLLKPSYELLSKLFHKKYKRIEKEFKYLSDEIEKITKNPNENKKEITAKLIKLHNHSKLLQKKLNQTSQIEKKIIQRTKKRIEYLEQQSLSKEKMNEKKPKSKNEENEDIKKKRLLTSQMILDFLIREDILETAKLLSKTEGFEQLIDIEIFNDSKRITKSLQNHSIKESLQWCAENRSRLRKINSSFEFELRRQEFIELLRKEEKLKAIQYAKKFLAPFAENQMEKIKRVMGMLAFSSSYPNLPKRYQVLYSDERWNELVLQFQVENLRLYGLSKQSLFEIVLGAGLAAMKSLHCFKEDSKSINCPVCHPLCNILAKDLPINPHTNSCFVCRISGKITNSVLVLPNGNVYSYDALKKLEEQNNGFINDPRTHEKFEFSNLKKGYIV</sequence>
<dbReference type="OMA" id="YFDDKRW"/>
<feature type="compositionally biased region" description="Basic and acidic residues" evidence="7">
    <location>
        <begin position="97"/>
        <end position="116"/>
    </location>
</feature>
<dbReference type="GO" id="GO:0005634">
    <property type="term" value="C:nucleus"/>
    <property type="evidence" value="ECO:0007669"/>
    <property type="project" value="TreeGrafter"/>
</dbReference>
<feature type="domain" description="CTLH" evidence="8">
    <location>
        <begin position="157"/>
        <end position="214"/>
    </location>
</feature>
<feature type="zinc finger region" description="RING-Gid-type" evidence="6">
    <location>
        <begin position="312"/>
        <end position="378"/>
    </location>
</feature>
<comment type="subcellular location">
    <subcellularLocation>
        <location evidence="1">Cytoplasm</location>
    </subcellularLocation>
</comment>
<evidence type="ECO:0000313" key="10">
    <source>
        <dbReference type="EMBL" id="KAJ5069741.1"/>
    </source>
</evidence>
<dbReference type="AlphaFoldDB" id="A0A9Q0LB09"/>
<dbReference type="GO" id="GO:0034657">
    <property type="term" value="C:GID complex"/>
    <property type="evidence" value="ECO:0007669"/>
    <property type="project" value="TreeGrafter"/>
</dbReference>
<evidence type="ECO:0000256" key="3">
    <source>
        <dbReference type="ARBA" id="ARBA00022723"/>
    </source>
</evidence>
<dbReference type="OrthoDB" id="1933455at2759"/>
<keyword evidence="2" id="KW-0963">Cytoplasm</keyword>
<name>A0A9Q0LB09_ANAIG</name>
<dbReference type="PANTHER" id="PTHR12170">
    <property type="entry name" value="MACROPHAGE ERYTHROBLAST ATTACHER-RELATED"/>
    <property type="match status" value="1"/>
</dbReference>
<evidence type="ECO:0000313" key="11">
    <source>
        <dbReference type="Proteomes" id="UP001149090"/>
    </source>
</evidence>
<dbReference type="GO" id="GO:0008270">
    <property type="term" value="F:zinc ion binding"/>
    <property type="evidence" value="ECO:0007669"/>
    <property type="project" value="UniProtKB-KW"/>
</dbReference>
<dbReference type="GO" id="GO:0043161">
    <property type="term" value="P:proteasome-mediated ubiquitin-dependent protein catabolic process"/>
    <property type="evidence" value="ECO:0007669"/>
    <property type="project" value="InterPro"/>
</dbReference>
<keyword evidence="5" id="KW-0862">Zinc</keyword>
<organism evidence="10 11">
    <name type="scientific">Anaeramoeba ignava</name>
    <name type="common">Anaerobic marine amoeba</name>
    <dbReference type="NCBI Taxonomy" id="1746090"/>
    <lineage>
        <taxon>Eukaryota</taxon>
        <taxon>Metamonada</taxon>
        <taxon>Anaeramoebidae</taxon>
        <taxon>Anaeramoeba</taxon>
    </lineage>
</organism>
<keyword evidence="11" id="KW-1185">Reference proteome</keyword>
<gene>
    <name evidence="10" type="ORF">M0811_02318</name>
</gene>
<evidence type="ECO:0000256" key="5">
    <source>
        <dbReference type="ARBA" id="ARBA00022833"/>
    </source>
</evidence>
<comment type="caution">
    <text evidence="10">The sequence shown here is derived from an EMBL/GenBank/DDBJ whole genome shotgun (WGS) entry which is preliminary data.</text>
</comment>
<dbReference type="SMART" id="SM00757">
    <property type="entry name" value="CRA"/>
    <property type="match status" value="1"/>
</dbReference>
<evidence type="ECO:0000259" key="9">
    <source>
        <dbReference type="PROSITE" id="PS51867"/>
    </source>
</evidence>
<dbReference type="InterPro" id="IPR045098">
    <property type="entry name" value="Fyv10_fam"/>
</dbReference>
<evidence type="ECO:0000256" key="1">
    <source>
        <dbReference type="ARBA" id="ARBA00004496"/>
    </source>
</evidence>
<dbReference type="InterPro" id="IPR006595">
    <property type="entry name" value="CTLH_C"/>
</dbReference>
<accession>A0A9Q0LB09</accession>
<dbReference type="Proteomes" id="UP001149090">
    <property type="component" value="Unassembled WGS sequence"/>
</dbReference>
<dbReference type="GO" id="GO:0061630">
    <property type="term" value="F:ubiquitin protein ligase activity"/>
    <property type="evidence" value="ECO:0007669"/>
    <property type="project" value="InterPro"/>
</dbReference>
<dbReference type="InterPro" id="IPR013144">
    <property type="entry name" value="CRA_dom"/>
</dbReference>
<dbReference type="PANTHER" id="PTHR12170:SF2">
    <property type="entry name" value="E3 UBIQUITIN-PROTEIN TRANSFERASE MAEA"/>
    <property type="match status" value="1"/>
</dbReference>
<evidence type="ECO:0000256" key="2">
    <source>
        <dbReference type="ARBA" id="ARBA00022490"/>
    </source>
</evidence>
<evidence type="ECO:0000256" key="4">
    <source>
        <dbReference type="ARBA" id="ARBA00022771"/>
    </source>
</evidence>
<keyword evidence="3" id="KW-0479">Metal-binding</keyword>
<keyword evidence="4 6" id="KW-0863">Zinc-finger</keyword>
<feature type="domain" description="RING-Gid-type" evidence="9">
    <location>
        <begin position="312"/>
        <end position="378"/>
    </location>
</feature>
<dbReference type="CDD" id="cd16659">
    <property type="entry name" value="RING-Ubox_Emp"/>
    <property type="match status" value="1"/>
</dbReference>
<protein>
    <submittedName>
        <fullName evidence="10">E3 ubiquitin-protein transferase maea</fullName>
    </submittedName>
</protein>
<dbReference type="Pfam" id="PF10607">
    <property type="entry name" value="CTLH"/>
    <property type="match status" value="1"/>
</dbReference>